<evidence type="ECO:0000313" key="1">
    <source>
        <dbReference type="EMBL" id="GAA4961158.1"/>
    </source>
</evidence>
<dbReference type="RefSeq" id="WP_345428017.1">
    <property type="nucleotide sequence ID" value="NZ_AP031496.1"/>
</dbReference>
<reference evidence="2" key="1">
    <citation type="journal article" date="2019" name="Int. J. Syst. Evol. Microbiol.">
        <title>The Global Catalogue of Microorganisms (GCM) 10K type strain sequencing project: providing services to taxonomists for standard genome sequencing and annotation.</title>
        <authorList>
            <consortium name="The Broad Institute Genomics Platform"/>
            <consortium name="The Broad Institute Genome Sequencing Center for Infectious Disease"/>
            <person name="Wu L."/>
            <person name="Ma J."/>
        </authorList>
    </citation>
    <scope>NUCLEOTIDE SEQUENCE [LARGE SCALE GENOMIC DNA]</scope>
    <source>
        <strain evidence="2">JCM 19134</strain>
    </source>
</reference>
<accession>A0AAV3UAG6</accession>
<keyword evidence="2" id="KW-1185">Reference proteome</keyword>
<sequence length="303" mass="32374">MTNYLYYPETAAPLERIVPSICPSRADPEAFSARLLSVNQHVISAVAVCTARTPILIPDQSAAFLNLAPLLACTPQQHYVLAMLTKALSGGVVAGLAEFLWQTKLLGMAKHLYVYGGDGLGADNNLGNGLLQALDQYDRAITHYDGLLMRGVDGLMLDAAGKRVMAAIEKTNTLANLKSQQAYKKFSALLKRSPQPSISAVNQRIPILENRHLQNLVSLAKGLEVINHGVVNLGGDIGQTNLSASTQALLTEIQADFIKSGSLPFDGASATTLVALSAAGLIINIDSPGSHAQKLQRLQHRFV</sequence>
<evidence type="ECO:0000313" key="2">
    <source>
        <dbReference type="Proteomes" id="UP001409585"/>
    </source>
</evidence>
<dbReference type="EMBL" id="BAABLX010000080">
    <property type="protein sequence ID" value="GAA4961158.1"/>
    <property type="molecule type" value="Genomic_DNA"/>
</dbReference>
<comment type="caution">
    <text evidence="1">The sequence shown here is derived from an EMBL/GenBank/DDBJ whole genome shotgun (WGS) entry which is preliminary data.</text>
</comment>
<proteinExistence type="predicted"/>
<protein>
    <submittedName>
        <fullName evidence="1">Uncharacterized protein</fullName>
    </submittedName>
</protein>
<dbReference type="AlphaFoldDB" id="A0AAV3UAG6"/>
<gene>
    <name evidence="1" type="ORF">GCM10025791_48280</name>
</gene>
<name>A0AAV3UAG6_9ALTE</name>
<dbReference type="Proteomes" id="UP001409585">
    <property type="component" value="Unassembled WGS sequence"/>
</dbReference>
<organism evidence="1 2">
    <name type="scientific">Halioxenophilus aromaticivorans</name>
    <dbReference type="NCBI Taxonomy" id="1306992"/>
    <lineage>
        <taxon>Bacteria</taxon>
        <taxon>Pseudomonadati</taxon>
        <taxon>Pseudomonadota</taxon>
        <taxon>Gammaproteobacteria</taxon>
        <taxon>Alteromonadales</taxon>
        <taxon>Alteromonadaceae</taxon>
        <taxon>Halioxenophilus</taxon>
    </lineage>
</organism>